<keyword evidence="6" id="KW-1185">Reference proteome</keyword>
<keyword evidence="2" id="KW-0012">Acyltransferase</keyword>
<dbReference type="RefSeq" id="WP_369384715.1">
    <property type="nucleotide sequence ID" value="NZ_BAUV01000010.1"/>
</dbReference>
<evidence type="ECO:0000313" key="6">
    <source>
        <dbReference type="Proteomes" id="UP000018896"/>
    </source>
</evidence>
<feature type="domain" description="N-acetyltransferase" evidence="4">
    <location>
        <begin position="1"/>
        <end position="83"/>
    </location>
</feature>
<dbReference type="EMBL" id="BAUV01000010">
    <property type="protein sequence ID" value="GAE34749.1"/>
    <property type="molecule type" value="Genomic_DNA"/>
</dbReference>
<dbReference type="InterPro" id="IPR051531">
    <property type="entry name" value="N-acetyltransferase"/>
</dbReference>
<dbReference type="AlphaFoldDB" id="W4QTT9"/>
<dbReference type="STRING" id="1236973.JCM9157_1826"/>
<dbReference type="InterPro" id="IPR000182">
    <property type="entry name" value="GNAT_dom"/>
</dbReference>
<dbReference type="PROSITE" id="PS51186">
    <property type="entry name" value="GNAT"/>
    <property type="match status" value="1"/>
</dbReference>
<accession>W4QTT9</accession>
<reference evidence="5 6" key="1">
    <citation type="journal article" date="2014" name="Genome Announc.">
        <title>Draft Genome Sequences of Three Alkaliphilic Bacillus Strains, Bacillus wakoensis JCM 9140T, Bacillus akibai JCM 9157T, and Bacillus hemicellulosilyticus JCM 9152T.</title>
        <authorList>
            <person name="Yuki M."/>
            <person name="Oshima K."/>
            <person name="Suda W."/>
            <person name="Oshida Y."/>
            <person name="Kitamura K."/>
            <person name="Iida T."/>
            <person name="Hattori M."/>
            <person name="Ohkuma M."/>
        </authorList>
    </citation>
    <scope>NUCLEOTIDE SEQUENCE [LARGE SCALE GENOMIC DNA]</scope>
    <source>
        <strain evidence="5 6">JCM 9157</strain>
    </source>
</reference>
<dbReference type="GO" id="GO:0016747">
    <property type="term" value="F:acyltransferase activity, transferring groups other than amino-acyl groups"/>
    <property type="evidence" value="ECO:0007669"/>
    <property type="project" value="InterPro"/>
</dbReference>
<evidence type="ECO:0000256" key="2">
    <source>
        <dbReference type="ARBA" id="ARBA00023315"/>
    </source>
</evidence>
<dbReference type="PANTHER" id="PTHR43792">
    <property type="entry name" value="GNAT FAMILY, PUTATIVE (AFU_ORTHOLOGUE AFUA_3G00765)-RELATED-RELATED"/>
    <property type="match status" value="1"/>
</dbReference>
<sequence>MAYWVGKKYWGNGYATEAAKAVLEFAFYEKNYNKVFARCFLSNTASGRVIEKSGIKKEGILRQHVKKDNEFIDLVYYGILKNEVSKIKENSNSNV</sequence>
<evidence type="ECO:0000256" key="3">
    <source>
        <dbReference type="ARBA" id="ARBA00038502"/>
    </source>
</evidence>
<name>W4QTT9_HALA3</name>
<gene>
    <name evidence="5" type="ORF">JCM9157_1826</name>
</gene>
<dbReference type="Proteomes" id="UP000018896">
    <property type="component" value="Unassembled WGS sequence"/>
</dbReference>
<dbReference type="PANTHER" id="PTHR43792:SF8">
    <property type="entry name" value="[RIBOSOMAL PROTEIN US5]-ALANINE N-ACETYLTRANSFERASE"/>
    <property type="match status" value="1"/>
</dbReference>
<comment type="caution">
    <text evidence="5">The sequence shown here is derived from an EMBL/GenBank/DDBJ whole genome shotgun (WGS) entry which is preliminary data.</text>
</comment>
<dbReference type="SUPFAM" id="SSF55729">
    <property type="entry name" value="Acyl-CoA N-acyltransferases (Nat)"/>
    <property type="match status" value="1"/>
</dbReference>
<organism evidence="5 6">
    <name type="scientific">Halalkalibacter akibai (strain ATCC 43226 / DSM 21942 / CIP 109018 / JCM 9157 / 1139)</name>
    <name type="common">Bacillus akibai</name>
    <dbReference type="NCBI Taxonomy" id="1236973"/>
    <lineage>
        <taxon>Bacteria</taxon>
        <taxon>Bacillati</taxon>
        <taxon>Bacillota</taxon>
        <taxon>Bacilli</taxon>
        <taxon>Bacillales</taxon>
        <taxon>Bacillaceae</taxon>
        <taxon>Halalkalibacter</taxon>
    </lineage>
</organism>
<keyword evidence="1 5" id="KW-0808">Transferase</keyword>
<evidence type="ECO:0000313" key="5">
    <source>
        <dbReference type="EMBL" id="GAE34749.1"/>
    </source>
</evidence>
<dbReference type="Pfam" id="PF13302">
    <property type="entry name" value="Acetyltransf_3"/>
    <property type="match status" value="1"/>
</dbReference>
<dbReference type="eggNOG" id="COG1670">
    <property type="taxonomic scope" value="Bacteria"/>
</dbReference>
<evidence type="ECO:0000259" key="4">
    <source>
        <dbReference type="PROSITE" id="PS51186"/>
    </source>
</evidence>
<comment type="similarity">
    <text evidence="3">Belongs to the acetyltransferase family. RimJ subfamily.</text>
</comment>
<dbReference type="Gene3D" id="3.40.630.30">
    <property type="match status" value="1"/>
</dbReference>
<protein>
    <submittedName>
        <fullName evidence="5">Acetyltransferase</fullName>
    </submittedName>
</protein>
<proteinExistence type="inferred from homology"/>
<dbReference type="InterPro" id="IPR016181">
    <property type="entry name" value="Acyl_CoA_acyltransferase"/>
</dbReference>
<evidence type="ECO:0000256" key="1">
    <source>
        <dbReference type="ARBA" id="ARBA00022679"/>
    </source>
</evidence>